<dbReference type="Pfam" id="PF02195">
    <property type="entry name" value="ParB_N"/>
    <property type="match status" value="1"/>
</dbReference>
<dbReference type="InterPro" id="IPR036086">
    <property type="entry name" value="ParB/Sulfiredoxin_sf"/>
</dbReference>
<comment type="caution">
    <text evidence="6">The sequence shown here is derived from an EMBL/GenBank/DDBJ whole genome shotgun (WGS) entry which is preliminary data.</text>
</comment>
<dbReference type="InterPro" id="IPR003115">
    <property type="entry name" value="ParB_N"/>
</dbReference>
<dbReference type="Proteomes" id="UP000615989">
    <property type="component" value="Unassembled WGS sequence"/>
</dbReference>
<dbReference type="RefSeq" id="WP_169116922.1">
    <property type="nucleotide sequence ID" value="NZ_WTVG02000038.1"/>
</dbReference>
<dbReference type="SUPFAM" id="SSF110849">
    <property type="entry name" value="ParB/Sulfiredoxin"/>
    <property type="match status" value="1"/>
</dbReference>
<dbReference type="Pfam" id="PF23552">
    <property type="entry name" value="ParB_C"/>
    <property type="match status" value="1"/>
</dbReference>
<evidence type="ECO:0000256" key="2">
    <source>
        <dbReference type="ARBA" id="ARBA00022829"/>
    </source>
</evidence>
<keyword evidence="3" id="KW-0238">DNA-binding</keyword>
<gene>
    <name evidence="6" type="ORF">GO606_02025</name>
</gene>
<dbReference type="SUPFAM" id="SSF109709">
    <property type="entry name" value="KorB DNA-binding domain-like"/>
    <property type="match status" value="1"/>
</dbReference>
<reference evidence="6" key="1">
    <citation type="submission" date="2019-12" db="EMBL/GenBank/DDBJ databases">
        <title>Comparative genomics gives insights into the taxonomy of the Azoarcus-Aromatoleum group and reveals separate origins of nif in the plant-associated Azoarcus and non-plant-associated Aromatoleum sub-groups.</title>
        <authorList>
            <person name="Lafos M."/>
            <person name="Maluk M."/>
            <person name="Batista M."/>
            <person name="Junghare M."/>
            <person name="Carmona M."/>
            <person name="Faoro H."/>
            <person name="Cruz L.M."/>
            <person name="Battistoni F."/>
            <person name="De Souza E."/>
            <person name="Pedrosa F."/>
            <person name="Chen W.-M."/>
            <person name="Poole P.S."/>
            <person name="Dixon R.A."/>
            <person name="James E.K."/>
        </authorList>
    </citation>
    <scope>NUCLEOTIDE SEQUENCE</scope>
    <source>
        <strain evidence="6">LuFRes1</strain>
    </source>
</reference>
<proteinExistence type="inferred from homology"/>
<keyword evidence="2" id="KW-0159">Chromosome partition</keyword>
<accession>A0ABX1PHS9</accession>
<organism evidence="6 7">
    <name type="scientific">Aromatoleum anaerobium</name>
    <dbReference type="NCBI Taxonomy" id="182180"/>
    <lineage>
        <taxon>Bacteria</taxon>
        <taxon>Pseudomonadati</taxon>
        <taxon>Pseudomonadota</taxon>
        <taxon>Betaproteobacteria</taxon>
        <taxon>Rhodocyclales</taxon>
        <taxon>Rhodocyclaceae</taxon>
        <taxon>Aromatoleum</taxon>
    </lineage>
</organism>
<dbReference type="InterPro" id="IPR004437">
    <property type="entry name" value="ParB/RepB/Spo0J"/>
</dbReference>
<evidence type="ECO:0000313" key="6">
    <source>
        <dbReference type="EMBL" id="NMG23513.1"/>
    </source>
</evidence>
<dbReference type="InterPro" id="IPR050336">
    <property type="entry name" value="Chromosome_partition/occlusion"/>
</dbReference>
<name>A0ABX1PHS9_9RHOO</name>
<dbReference type="InterPro" id="IPR057240">
    <property type="entry name" value="ParB_dimer_C"/>
</dbReference>
<keyword evidence="7" id="KW-1185">Reference proteome</keyword>
<evidence type="ECO:0000256" key="1">
    <source>
        <dbReference type="ARBA" id="ARBA00006295"/>
    </source>
</evidence>
<protein>
    <submittedName>
        <fullName evidence="6">ParB/RepB/Spo0J family partition protein</fullName>
    </submittedName>
</protein>
<dbReference type="EMBL" id="WTVG01000003">
    <property type="protein sequence ID" value="NMG23513.1"/>
    <property type="molecule type" value="Genomic_DNA"/>
</dbReference>
<dbReference type="NCBIfam" id="TIGR00180">
    <property type="entry name" value="parB_part"/>
    <property type="match status" value="1"/>
</dbReference>
<dbReference type="InterPro" id="IPR041468">
    <property type="entry name" value="HTH_ParB/Spo0J"/>
</dbReference>
<evidence type="ECO:0000256" key="4">
    <source>
        <dbReference type="ARBA" id="ARBA00025472"/>
    </source>
</evidence>
<dbReference type="Pfam" id="PF17762">
    <property type="entry name" value="HTH_ParB"/>
    <property type="match status" value="1"/>
</dbReference>
<dbReference type="PANTHER" id="PTHR33375:SF1">
    <property type="entry name" value="CHROMOSOME-PARTITIONING PROTEIN PARB-RELATED"/>
    <property type="match status" value="1"/>
</dbReference>
<dbReference type="PANTHER" id="PTHR33375">
    <property type="entry name" value="CHROMOSOME-PARTITIONING PROTEIN PARB-RELATED"/>
    <property type="match status" value="1"/>
</dbReference>
<feature type="domain" description="ParB-like N-terminal" evidence="5">
    <location>
        <begin position="31"/>
        <end position="121"/>
    </location>
</feature>
<dbReference type="Gene3D" id="1.10.10.2830">
    <property type="match status" value="1"/>
</dbReference>
<comment type="function">
    <text evidence="4">Involved in chromosome partition. Localize to both poles of the predivisional cell following completion of DNA replication. Binds to the DNA origin of replication.</text>
</comment>
<evidence type="ECO:0000259" key="5">
    <source>
        <dbReference type="SMART" id="SM00470"/>
    </source>
</evidence>
<dbReference type="CDD" id="cd16393">
    <property type="entry name" value="SPO0J_N"/>
    <property type="match status" value="1"/>
</dbReference>
<evidence type="ECO:0000313" key="7">
    <source>
        <dbReference type="Proteomes" id="UP000615989"/>
    </source>
</evidence>
<sequence length="289" mass="31370">MTRPKLKGLGRGLDALLAGNQDDDAERGELQALAVGDLRPGKYQPRTRMDPGSLEELAASIKAQGVMQPILVRPVNGSAYEIIAGERRWRAAQIAELADVPCLVREIPDEAALAMSLIENIQREDLNPLEEAGGIQRLIDEFGMTHQQAADAVGRSRPAASNLLRLLNLARPVQELLMAGDIDMGHARAMLPLDGAGQIQLANHVAARGLSVRDTERLVQQILNPRQKKAEREPDRDLLRIEEEIADVLGATVRIKTNKKGAGEVTIRFGSLDQLDGLLESLGTSKRGG</sequence>
<dbReference type="Gene3D" id="3.90.1530.30">
    <property type="match status" value="1"/>
</dbReference>
<evidence type="ECO:0000256" key="3">
    <source>
        <dbReference type="ARBA" id="ARBA00023125"/>
    </source>
</evidence>
<comment type="similarity">
    <text evidence="1">Belongs to the ParB family.</text>
</comment>
<dbReference type="SMART" id="SM00470">
    <property type="entry name" value="ParB"/>
    <property type="match status" value="1"/>
</dbReference>